<evidence type="ECO:0000256" key="1">
    <source>
        <dbReference type="SAM" id="Phobius"/>
    </source>
</evidence>
<accession>A0A6N2AFD7</accession>
<keyword evidence="1" id="KW-0472">Membrane</keyword>
<dbReference type="EMBL" id="RXGB01028438">
    <property type="protein sequence ID" value="TMW81202.1"/>
    <property type="molecule type" value="Genomic_DNA"/>
</dbReference>
<gene>
    <name evidence="2" type="ORF">EJD97_011206</name>
</gene>
<keyword evidence="1" id="KW-1133">Transmembrane helix</keyword>
<keyword evidence="1" id="KW-0812">Transmembrane</keyword>
<sequence>MNNMSLIQFIDCCLVFVSYIFHSFIILSSNLTLKLCNTFLKQLNLFCNFLIYSLLLDYLFNSFLIQL</sequence>
<comment type="caution">
    <text evidence="2">The sequence shown here is derived from an EMBL/GenBank/DDBJ whole genome shotgun (WGS) entry which is preliminary data.</text>
</comment>
<feature type="transmembrane region" description="Helical" evidence="1">
    <location>
        <begin position="6"/>
        <end position="33"/>
    </location>
</feature>
<evidence type="ECO:0000313" key="2">
    <source>
        <dbReference type="EMBL" id="TMW81202.1"/>
    </source>
</evidence>
<proteinExistence type="predicted"/>
<feature type="transmembrane region" description="Helical" evidence="1">
    <location>
        <begin position="45"/>
        <end position="65"/>
    </location>
</feature>
<reference evidence="2" key="1">
    <citation type="submission" date="2019-05" db="EMBL/GenBank/DDBJ databases">
        <title>The de novo reference genome and transcriptome assemblies of the wild tomato species Solanum chilense.</title>
        <authorList>
            <person name="Stam R."/>
            <person name="Nosenko T."/>
            <person name="Hoerger A.C."/>
            <person name="Stephan W."/>
            <person name="Seidel M.A."/>
            <person name="Kuhn J.M.M."/>
            <person name="Haberer G."/>
            <person name="Tellier A."/>
        </authorList>
    </citation>
    <scope>NUCLEOTIDE SEQUENCE</scope>
    <source>
        <tissue evidence="2">Mature leaves</tissue>
    </source>
</reference>
<protein>
    <submittedName>
        <fullName evidence="2">Uncharacterized protein</fullName>
    </submittedName>
</protein>
<name>A0A6N2AFD7_SOLCI</name>
<dbReference type="AlphaFoldDB" id="A0A6N2AFD7"/>
<organism evidence="2">
    <name type="scientific">Solanum chilense</name>
    <name type="common">Tomato</name>
    <name type="synonym">Lycopersicon chilense</name>
    <dbReference type="NCBI Taxonomy" id="4083"/>
    <lineage>
        <taxon>Eukaryota</taxon>
        <taxon>Viridiplantae</taxon>
        <taxon>Streptophyta</taxon>
        <taxon>Embryophyta</taxon>
        <taxon>Tracheophyta</taxon>
        <taxon>Spermatophyta</taxon>
        <taxon>Magnoliopsida</taxon>
        <taxon>eudicotyledons</taxon>
        <taxon>Gunneridae</taxon>
        <taxon>Pentapetalae</taxon>
        <taxon>asterids</taxon>
        <taxon>lamiids</taxon>
        <taxon>Solanales</taxon>
        <taxon>Solanaceae</taxon>
        <taxon>Solanoideae</taxon>
        <taxon>Solaneae</taxon>
        <taxon>Solanum</taxon>
        <taxon>Solanum subgen. Lycopersicon</taxon>
    </lineage>
</organism>